<feature type="region of interest" description="Disordered" evidence="1">
    <location>
        <begin position="161"/>
        <end position="181"/>
    </location>
</feature>
<dbReference type="EMBL" id="HACM01003054">
    <property type="protein sequence ID" value="CRZ03496.1"/>
    <property type="molecule type" value="Transcribed_RNA"/>
</dbReference>
<protein>
    <submittedName>
        <fullName evidence="3">Uncharacterized protein</fullName>
    </submittedName>
</protein>
<accession>A0A0H5QPZ5</accession>
<name>A0A0H5QPZ5_9EUKA</name>
<proteinExistence type="predicted"/>
<keyword evidence="2" id="KW-0472">Membrane</keyword>
<keyword evidence="2" id="KW-1133">Transmembrane helix</keyword>
<keyword evidence="2" id="KW-0812">Transmembrane</keyword>
<feature type="transmembrane region" description="Helical" evidence="2">
    <location>
        <begin position="258"/>
        <end position="280"/>
    </location>
</feature>
<organism evidence="3">
    <name type="scientific">Spongospora subterranea</name>
    <dbReference type="NCBI Taxonomy" id="70186"/>
    <lineage>
        <taxon>Eukaryota</taxon>
        <taxon>Sar</taxon>
        <taxon>Rhizaria</taxon>
        <taxon>Endomyxa</taxon>
        <taxon>Phytomyxea</taxon>
        <taxon>Plasmodiophorida</taxon>
        <taxon>Plasmodiophoridae</taxon>
        <taxon>Spongospora</taxon>
    </lineage>
</organism>
<sequence>MSRLTTLQHQQSHVLLRLLYVLFTVYRVTLQKISPVLLIPSSVVSFAPSSRQYNNTHREALPLNSVEQRVDFAHLKPRKNDVIRDGFTSGFASKPYADPLVSAMQDTPDTDVVQDQLIATLNMQDNPETDAVHDKLIITPNMQGNPETDVVHNQLLPSCKHTLDTDIDHDPSSPSEPELQSMIVGSGEDALSLSGPQVLVSSSDTDILLDQSSSNCVIESDSSPFIAHSSAHHESLPSSTLSIPGRSSSQSSCRRPSFSVVIALSSICSVAILSSIWLYNMSMWIASQHRIRGVPHDPLPVEII</sequence>
<dbReference type="AlphaFoldDB" id="A0A0H5QPZ5"/>
<feature type="compositionally biased region" description="Basic and acidic residues" evidence="1">
    <location>
        <begin position="161"/>
        <end position="171"/>
    </location>
</feature>
<evidence type="ECO:0000256" key="1">
    <source>
        <dbReference type="SAM" id="MobiDB-lite"/>
    </source>
</evidence>
<reference evidence="3" key="1">
    <citation type="submission" date="2015-04" db="EMBL/GenBank/DDBJ databases">
        <title>The genome sequence of the plant pathogenic Rhizarian Plasmodiophora brassicae reveals insights in its biotrophic life cycle and the origin of chitin synthesis.</title>
        <authorList>
            <person name="Schwelm A."/>
            <person name="Fogelqvist J."/>
            <person name="Knaust A."/>
            <person name="Julke S."/>
            <person name="Lilja T."/>
            <person name="Dhandapani V."/>
            <person name="Bonilla-Rosso G."/>
            <person name="Karlsson M."/>
            <person name="Shevchenko A."/>
            <person name="Choi S.R."/>
            <person name="Kim H.G."/>
            <person name="Park J.Y."/>
            <person name="Lim Y.P."/>
            <person name="Ludwig-Muller J."/>
            <person name="Dixelius C."/>
        </authorList>
    </citation>
    <scope>NUCLEOTIDE SEQUENCE</scope>
    <source>
        <tissue evidence="3">Potato root galls</tissue>
    </source>
</reference>
<evidence type="ECO:0000256" key="2">
    <source>
        <dbReference type="SAM" id="Phobius"/>
    </source>
</evidence>
<evidence type="ECO:0000313" key="3">
    <source>
        <dbReference type="EMBL" id="CRZ03496.1"/>
    </source>
</evidence>